<keyword evidence="4 6" id="KW-1133">Transmembrane helix</keyword>
<reference evidence="8" key="1">
    <citation type="submission" date="2021-04" db="EMBL/GenBank/DDBJ databases">
        <title>Genome based classification of Actinospica acidithermotolerans sp. nov., an actinobacterium isolated from an Indonesian hot spring.</title>
        <authorList>
            <person name="Kusuma A.B."/>
            <person name="Putra K.E."/>
            <person name="Nafisah S."/>
            <person name="Loh J."/>
            <person name="Nouioui I."/>
            <person name="Goodfellow M."/>
        </authorList>
    </citation>
    <scope>NUCLEOTIDE SEQUENCE</scope>
    <source>
        <strain evidence="8">MGRD01-02</strain>
    </source>
</reference>
<feature type="transmembrane region" description="Helical" evidence="6">
    <location>
        <begin position="153"/>
        <end position="177"/>
    </location>
</feature>
<comment type="similarity">
    <text evidence="6">Belongs to the binding-protein-dependent transport system permease family.</text>
</comment>
<evidence type="ECO:0000256" key="2">
    <source>
        <dbReference type="ARBA" id="ARBA00022448"/>
    </source>
</evidence>
<feature type="domain" description="ABC transmembrane type-1" evidence="7">
    <location>
        <begin position="27"/>
        <end position="206"/>
    </location>
</feature>
<dbReference type="Gene3D" id="1.10.3720.10">
    <property type="entry name" value="MetI-like"/>
    <property type="match status" value="1"/>
</dbReference>
<dbReference type="InterPro" id="IPR051204">
    <property type="entry name" value="ABC_transp_perm/SBD"/>
</dbReference>
<dbReference type="PANTHER" id="PTHR30177">
    <property type="entry name" value="GLYCINE BETAINE/L-PROLINE TRANSPORT SYSTEM PERMEASE PROTEIN PROW"/>
    <property type="match status" value="1"/>
</dbReference>
<name>A0A941E741_9ACTN</name>
<keyword evidence="5 6" id="KW-0472">Membrane</keyword>
<dbReference type="AlphaFoldDB" id="A0A941E741"/>
<evidence type="ECO:0000256" key="3">
    <source>
        <dbReference type="ARBA" id="ARBA00022692"/>
    </source>
</evidence>
<comment type="caution">
    <text evidence="8">The sequence shown here is derived from an EMBL/GenBank/DDBJ whole genome shotgun (WGS) entry which is preliminary data.</text>
</comment>
<organism evidence="8 9">
    <name type="scientific">Actinospica acidithermotolerans</name>
    <dbReference type="NCBI Taxonomy" id="2828514"/>
    <lineage>
        <taxon>Bacteria</taxon>
        <taxon>Bacillati</taxon>
        <taxon>Actinomycetota</taxon>
        <taxon>Actinomycetes</taxon>
        <taxon>Catenulisporales</taxon>
        <taxon>Actinospicaceae</taxon>
        <taxon>Actinospica</taxon>
    </lineage>
</organism>
<evidence type="ECO:0000256" key="5">
    <source>
        <dbReference type="ARBA" id="ARBA00023136"/>
    </source>
</evidence>
<evidence type="ECO:0000313" key="8">
    <source>
        <dbReference type="EMBL" id="MBR7826311.1"/>
    </source>
</evidence>
<keyword evidence="9" id="KW-1185">Reference proteome</keyword>
<feature type="transmembrane region" description="Helical" evidence="6">
    <location>
        <begin position="189"/>
        <end position="209"/>
    </location>
</feature>
<accession>A0A941E741</accession>
<keyword evidence="2 6" id="KW-0813">Transport</keyword>
<dbReference type="RefSeq" id="WP_212517456.1">
    <property type="nucleotide sequence ID" value="NZ_JAGSOH010000015.1"/>
</dbReference>
<dbReference type="InterPro" id="IPR000515">
    <property type="entry name" value="MetI-like"/>
</dbReference>
<gene>
    <name evidence="8" type="ORF">KDK95_08365</name>
</gene>
<dbReference type="PANTHER" id="PTHR30177:SF33">
    <property type="entry name" value="POSSIBLE OSMOPROTECTANT (GLYCINE BETAINE_CARNITINE_CHOLINE_L-PROLINE) TRANSPORT INTEGRAL MEMBRANE PROTEIN ABC TRANSPORTER PROZ"/>
    <property type="match status" value="1"/>
</dbReference>
<protein>
    <submittedName>
        <fullName evidence="8">ABC transporter permease</fullName>
    </submittedName>
</protein>
<evidence type="ECO:0000256" key="4">
    <source>
        <dbReference type="ARBA" id="ARBA00022989"/>
    </source>
</evidence>
<evidence type="ECO:0000256" key="1">
    <source>
        <dbReference type="ARBA" id="ARBA00004141"/>
    </source>
</evidence>
<dbReference type="CDD" id="cd06261">
    <property type="entry name" value="TM_PBP2"/>
    <property type="match status" value="1"/>
</dbReference>
<keyword evidence="3 6" id="KW-0812">Transmembrane</keyword>
<evidence type="ECO:0000313" key="9">
    <source>
        <dbReference type="Proteomes" id="UP000676325"/>
    </source>
</evidence>
<dbReference type="Proteomes" id="UP000676325">
    <property type="component" value="Unassembled WGS sequence"/>
</dbReference>
<dbReference type="GO" id="GO:0005886">
    <property type="term" value="C:plasma membrane"/>
    <property type="evidence" value="ECO:0007669"/>
    <property type="project" value="UniProtKB-SubCell"/>
</dbReference>
<dbReference type="Pfam" id="PF00528">
    <property type="entry name" value="BPD_transp_1"/>
    <property type="match status" value="1"/>
</dbReference>
<dbReference type="PROSITE" id="PS50928">
    <property type="entry name" value="ABC_TM1"/>
    <property type="match status" value="1"/>
</dbReference>
<dbReference type="GO" id="GO:0055085">
    <property type="term" value="P:transmembrane transport"/>
    <property type="evidence" value="ECO:0007669"/>
    <property type="project" value="InterPro"/>
</dbReference>
<proteinExistence type="inferred from homology"/>
<evidence type="ECO:0000259" key="7">
    <source>
        <dbReference type="PROSITE" id="PS50928"/>
    </source>
</evidence>
<dbReference type="EMBL" id="JAGSOH010000015">
    <property type="protein sequence ID" value="MBR7826311.1"/>
    <property type="molecule type" value="Genomic_DNA"/>
</dbReference>
<feature type="transmembrane region" description="Helical" evidence="6">
    <location>
        <begin position="75"/>
        <end position="99"/>
    </location>
</feature>
<dbReference type="SUPFAM" id="SSF161098">
    <property type="entry name" value="MetI-like"/>
    <property type="match status" value="1"/>
</dbReference>
<evidence type="ECO:0000256" key="6">
    <source>
        <dbReference type="RuleBase" id="RU363032"/>
    </source>
</evidence>
<dbReference type="InterPro" id="IPR035906">
    <property type="entry name" value="MetI-like_sf"/>
</dbReference>
<feature type="transmembrane region" description="Helical" evidence="6">
    <location>
        <begin position="33"/>
        <end position="55"/>
    </location>
</feature>
<dbReference type="GO" id="GO:0031460">
    <property type="term" value="P:glycine betaine transport"/>
    <property type="evidence" value="ECO:0007669"/>
    <property type="project" value="TreeGrafter"/>
</dbReference>
<sequence>MNLFDYLRRFFSDPAYHSGYNSIWTRLVEHCEYSLYALLIAAVIALPLAILSGHANRGDGTVSAVAVVGRAMPSLGLLVLLAAELGLSLSVTMIPLVLLGIPPILLYTHAGVRAVDPAAVDAARGLGMTPWQVVRQVEIPAALPLILAGLRAAAVQIVATATLAAVVSFGGFGRYIIDGLYQYDYAQVVGGAVLVAGLSLVTLLVFWLLDRLLVSPGLRTR</sequence>
<comment type="subcellular location">
    <subcellularLocation>
        <location evidence="6">Cell membrane</location>
        <topology evidence="6">Multi-pass membrane protein</topology>
    </subcellularLocation>
    <subcellularLocation>
        <location evidence="1">Membrane</location>
        <topology evidence="1">Multi-pass membrane protein</topology>
    </subcellularLocation>
</comment>